<gene>
    <name evidence="2" type="ORF">NDU88_001204</name>
</gene>
<dbReference type="Proteomes" id="UP001066276">
    <property type="component" value="Chromosome 3_2"/>
</dbReference>
<comment type="caution">
    <text evidence="2">The sequence shown here is derived from an EMBL/GenBank/DDBJ whole genome shotgun (WGS) entry which is preliminary data.</text>
</comment>
<evidence type="ECO:0000313" key="3">
    <source>
        <dbReference type="Proteomes" id="UP001066276"/>
    </source>
</evidence>
<proteinExistence type="predicted"/>
<evidence type="ECO:0000313" key="2">
    <source>
        <dbReference type="EMBL" id="KAJ1175919.1"/>
    </source>
</evidence>
<sequence length="109" mass="10897">MLSSTVPPVLGACGAALPLSGRGEELEKGPVGGRPEASLVGLHVPGAPQTEPLQVLSGAEQQRAARGRSRRPGVPGAAGAQDLKTTLGSGGLMGAPLPRGGSQVRSWEE</sequence>
<dbReference type="AlphaFoldDB" id="A0AAV7THX9"/>
<reference evidence="2" key="1">
    <citation type="journal article" date="2022" name="bioRxiv">
        <title>Sequencing and chromosome-scale assembly of the giantPleurodeles waltlgenome.</title>
        <authorList>
            <person name="Brown T."/>
            <person name="Elewa A."/>
            <person name="Iarovenko S."/>
            <person name="Subramanian E."/>
            <person name="Araus A.J."/>
            <person name="Petzold A."/>
            <person name="Susuki M."/>
            <person name="Suzuki K.-i.T."/>
            <person name="Hayashi T."/>
            <person name="Toyoda A."/>
            <person name="Oliveira C."/>
            <person name="Osipova E."/>
            <person name="Leigh N.D."/>
            <person name="Simon A."/>
            <person name="Yun M.H."/>
        </authorList>
    </citation>
    <scope>NUCLEOTIDE SEQUENCE</scope>
    <source>
        <strain evidence="2">20211129_DDA</strain>
        <tissue evidence="2">Liver</tissue>
    </source>
</reference>
<name>A0AAV7THX9_PLEWA</name>
<accession>A0AAV7THX9</accession>
<organism evidence="2 3">
    <name type="scientific">Pleurodeles waltl</name>
    <name type="common">Iberian ribbed newt</name>
    <dbReference type="NCBI Taxonomy" id="8319"/>
    <lineage>
        <taxon>Eukaryota</taxon>
        <taxon>Metazoa</taxon>
        <taxon>Chordata</taxon>
        <taxon>Craniata</taxon>
        <taxon>Vertebrata</taxon>
        <taxon>Euteleostomi</taxon>
        <taxon>Amphibia</taxon>
        <taxon>Batrachia</taxon>
        <taxon>Caudata</taxon>
        <taxon>Salamandroidea</taxon>
        <taxon>Salamandridae</taxon>
        <taxon>Pleurodelinae</taxon>
        <taxon>Pleurodeles</taxon>
    </lineage>
</organism>
<evidence type="ECO:0000256" key="1">
    <source>
        <dbReference type="SAM" id="MobiDB-lite"/>
    </source>
</evidence>
<feature type="region of interest" description="Disordered" evidence="1">
    <location>
        <begin position="12"/>
        <end position="109"/>
    </location>
</feature>
<keyword evidence="3" id="KW-1185">Reference proteome</keyword>
<dbReference type="EMBL" id="JANPWB010000006">
    <property type="protein sequence ID" value="KAJ1175919.1"/>
    <property type="molecule type" value="Genomic_DNA"/>
</dbReference>
<protein>
    <submittedName>
        <fullName evidence="2">Uncharacterized protein</fullName>
    </submittedName>
</protein>